<feature type="domain" description="HTH cro/C1-type" evidence="1">
    <location>
        <begin position="12"/>
        <end position="66"/>
    </location>
</feature>
<sequence>MEDFNLSLGRLIAKWRRRSGMSQAALAEATGCQQASISKLESGSKRITVSELSQVLCACGLTFSAVSDDLDGLIAYEPQPLWERVNE</sequence>
<evidence type="ECO:0000259" key="1">
    <source>
        <dbReference type="PROSITE" id="PS50943"/>
    </source>
</evidence>
<name>A0AAW6AJ21_9ACTN</name>
<dbReference type="InterPro" id="IPR001387">
    <property type="entry name" value="Cro/C1-type_HTH"/>
</dbReference>
<dbReference type="SMART" id="SM00530">
    <property type="entry name" value="HTH_XRE"/>
    <property type="match status" value="1"/>
</dbReference>
<evidence type="ECO:0000313" key="2">
    <source>
        <dbReference type="EMBL" id="MDB1838818.1"/>
    </source>
</evidence>
<dbReference type="AlphaFoldDB" id="A0AAW6AJ21"/>
<dbReference type="EMBL" id="JAQLEC010000010">
    <property type="protein sequence ID" value="MDB1838818.1"/>
    <property type="molecule type" value="Genomic_DNA"/>
</dbReference>
<dbReference type="PROSITE" id="PS50943">
    <property type="entry name" value="HTH_CROC1"/>
    <property type="match status" value="1"/>
</dbReference>
<proteinExistence type="predicted"/>
<dbReference type="Gene3D" id="1.10.260.40">
    <property type="entry name" value="lambda repressor-like DNA-binding domains"/>
    <property type="match status" value="1"/>
</dbReference>
<dbReference type="Proteomes" id="UP001212741">
    <property type="component" value="Unassembled WGS sequence"/>
</dbReference>
<protein>
    <submittedName>
        <fullName evidence="2">Helix-turn-helix transcriptional regulator</fullName>
    </submittedName>
</protein>
<gene>
    <name evidence="2" type="ORF">PMW86_04315</name>
</gene>
<comment type="caution">
    <text evidence="2">The sequence shown here is derived from an EMBL/GenBank/DDBJ whole genome shotgun (WGS) entry which is preliminary data.</text>
</comment>
<dbReference type="SUPFAM" id="SSF47413">
    <property type="entry name" value="lambda repressor-like DNA-binding domains"/>
    <property type="match status" value="1"/>
</dbReference>
<accession>A0AAW6AJ21</accession>
<dbReference type="RefSeq" id="WP_195520882.1">
    <property type="nucleotide sequence ID" value="NZ_JADMOP010000010.1"/>
</dbReference>
<dbReference type="Pfam" id="PF13560">
    <property type="entry name" value="HTH_31"/>
    <property type="match status" value="1"/>
</dbReference>
<evidence type="ECO:0000313" key="3">
    <source>
        <dbReference type="Proteomes" id="UP001212741"/>
    </source>
</evidence>
<reference evidence="2" key="1">
    <citation type="submission" date="2023-01" db="EMBL/GenBank/DDBJ databases">
        <title>Human gut microbiome strain richness.</title>
        <authorList>
            <person name="Chen-Liaw A."/>
        </authorList>
    </citation>
    <scope>NUCLEOTIDE SEQUENCE</scope>
    <source>
        <strain evidence="2">D54st1_D6_D54t1_190329</strain>
    </source>
</reference>
<dbReference type="GO" id="GO:0003677">
    <property type="term" value="F:DNA binding"/>
    <property type="evidence" value="ECO:0007669"/>
    <property type="project" value="InterPro"/>
</dbReference>
<dbReference type="InterPro" id="IPR010982">
    <property type="entry name" value="Lambda_DNA-bd_dom_sf"/>
</dbReference>
<dbReference type="CDD" id="cd00093">
    <property type="entry name" value="HTH_XRE"/>
    <property type="match status" value="1"/>
</dbReference>
<organism evidence="2 3">
    <name type="scientific">Collinsella aerofaciens</name>
    <dbReference type="NCBI Taxonomy" id="74426"/>
    <lineage>
        <taxon>Bacteria</taxon>
        <taxon>Bacillati</taxon>
        <taxon>Actinomycetota</taxon>
        <taxon>Coriobacteriia</taxon>
        <taxon>Coriobacteriales</taxon>
        <taxon>Coriobacteriaceae</taxon>
        <taxon>Collinsella</taxon>
    </lineage>
</organism>